<dbReference type="GO" id="GO:0031267">
    <property type="term" value="F:small GTPase binding"/>
    <property type="evidence" value="ECO:0007669"/>
    <property type="project" value="TreeGrafter"/>
</dbReference>
<dbReference type="Pfam" id="PF23436">
    <property type="entry name" value="RabGap-TBC_2"/>
    <property type="match status" value="1"/>
</dbReference>
<feature type="compositionally biased region" description="Polar residues" evidence="2">
    <location>
        <begin position="85"/>
        <end position="118"/>
    </location>
</feature>
<dbReference type="GO" id="GO:0005096">
    <property type="term" value="F:GTPase activator activity"/>
    <property type="evidence" value="ECO:0007669"/>
    <property type="project" value="TreeGrafter"/>
</dbReference>
<dbReference type="PANTHER" id="PTHR47219:SF9">
    <property type="entry name" value="GTPASE ACTIVATING PROTEIN AND CENTROSOME-ASSOCIATED, ISOFORM B"/>
    <property type="match status" value="1"/>
</dbReference>
<feature type="domain" description="Rab-GAP TBC" evidence="3">
    <location>
        <begin position="212"/>
        <end position="391"/>
    </location>
</feature>
<dbReference type="PROSITE" id="PS50086">
    <property type="entry name" value="TBC_RABGAP"/>
    <property type="match status" value="1"/>
</dbReference>
<dbReference type="Proteomes" id="UP001362899">
    <property type="component" value="Unassembled WGS sequence"/>
</dbReference>
<sequence length="614" mass="70202">MIGEEPIVPRRSTGLARSNSRFRHSILLPVNLEPTDGIEVPRRRSFNTDFRPASTNSEFRNKNTSAESLNSNHSDDSKQRFARPQSANISSTGLAGLNLSSSPRKQTHTLPTRPQTFKNGNSANDNNNDFIIRRIQQSKQLRSAEAERETQNGLKQLQRRFSDKQSAMNSPLIGTTSSPSNEDWEFWTSVVTNYGEVAVREPVRLRKAIQRGFPQEIRGILWQVIAGSKSAPLEQLYDSLIYERDIPCETAINKDINRTPMSGRVNKDSLARVLKAYSLFDAEVGYTQGMAFIVVPLLMELSEPECFSLFVQLMKIYDFRSMFVTDMPGLHLKLYQFERMLEDGNEPLSTHLRRQGIHPTMYASQWFITLFSYRFPPSLVERIFDIVIAEGLDALLRFAVALMKEGTTKILELKGIDEILPYLKDRIFDRFLGNENELVRCASETVLVPQALAKYEQEYSELTRVERERSIQLETLRNSNVRLTTSNRELETRLEELNQEHVQLANKLVKGSIEIANLKGANQELQEKIDATRADHDFYGTLDSTLKSQENTIKELQAKNRELQDEVNLLKQSEKVKSVSKLLKELKAMEETKDRYEQQLGSLQESLISALEGR</sequence>
<evidence type="ECO:0000256" key="2">
    <source>
        <dbReference type="SAM" id="MobiDB-lite"/>
    </source>
</evidence>
<dbReference type="InterPro" id="IPR000195">
    <property type="entry name" value="Rab-GAP-TBC_dom"/>
</dbReference>
<feature type="region of interest" description="Disordered" evidence="2">
    <location>
        <begin position="43"/>
        <end position="128"/>
    </location>
</feature>
<dbReference type="EMBL" id="BTGC01000008">
    <property type="protein sequence ID" value="GMM51785.1"/>
    <property type="molecule type" value="Genomic_DNA"/>
</dbReference>
<dbReference type="GO" id="GO:0030427">
    <property type="term" value="C:site of polarized growth"/>
    <property type="evidence" value="ECO:0007669"/>
    <property type="project" value="UniProtKB-ARBA"/>
</dbReference>
<feature type="compositionally biased region" description="Polar residues" evidence="2">
    <location>
        <begin position="53"/>
        <end position="72"/>
    </location>
</feature>
<keyword evidence="5" id="KW-1185">Reference proteome</keyword>
<dbReference type="InterPro" id="IPR050302">
    <property type="entry name" value="Rab_GAP_TBC_domain"/>
</dbReference>
<evidence type="ECO:0000313" key="5">
    <source>
        <dbReference type="Proteomes" id="UP001362899"/>
    </source>
</evidence>
<dbReference type="SUPFAM" id="SSF47923">
    <property type="entry name" value="Ypt/Rab-GAP domain of gyp1p"/>
    <property type="match status" value="2"/>
</dbReference>
<keyword evidence="1" id="KW-0175">Coiled coil</keyword>
<feature type="coiled-coil region" evidence="1">
    <location>
        <begin position="473"/>
        <end position="606"/>
    </location>
</feature>
<reference evidence="4 5" key="1">
    <citation type="journal article" date="2023" name="Elife">
        <title>Identification of key yeast species and microbe-microbe interactions impacting larval growth of Drosophila in the wild.</title>
        <authorList>
            <person name="Mure A."/>
            <person name="Sugiura Y."/>
            <person name="Maeda R."/>
            <person name="Honda K."/>
            <person name="Sakurai N."/>
            <person name="Takahashi Y."/>
            <person name="Watada M."/>
            <person name="Katoh T."/>
            <person name="Gotoh A."/>
            <person name="Gotoh Y."/>
            <person name="Taniguchi I."/>
            <person name="Nakamura K."/>
            <person name="Hayashi T."/>
            <person name="Katayama T."/>
            <person name="Uemura T."/>
            <person name="Hattori Y."/>
        </authorList>
    </citation>
    <scope>NUCLEOTIDE SEQUENCE [LARGE SCALE GENOMIC DNA]</scope>
    <source>
        <strain evidence="4 5">SB-73</strain>
    </source>
</reference>
<dbReference type="PANTHER" id="PTHR47219">
    <property type="entry name" value="RAB GTPASE-ACTIVATING PROTEIN 1-LIKE"/>
    <property type="match status" value="1"/>
</dbReference>
<dbReference type="SMART" id="SM00164">
    <property type="entry name" value="TBC"/>
    <property type="match status" value="1"/>
</dbReference>
<dbReference type="InterPro" id="IPR035969">
    <property type="entry name" value="Rab-GAP_TBC_sf"/>
</dbReference>
<comment type="caution">
    <text evidence="4">The sequence shown here is derived from an EMBL/GenBank/DDBJ whole genome shotgun (WGS) entry which is preliminary data.</text>
</comment>
<name>A0AAV5RK02_STABA</name>
<dbReference type="Gene3D" id="1.10.472.80">
    <property type="entry name" value="Ypt/Rab-GAP domain of gyp1p, domain 3"/>
    <property type="match status" value="1"/>
</dbReference>
<evidence type="ECO:0000256" key="1">
    <source>
        <dbReference type="SAM" id="Coils"/>
    </source>
</evidence>
<gene>
    <name evidence="4" type="ORF">DASB73_027480</name>
</gene>
<protein>
    <submittedName>
        <fullName evidence="4">GTPase-activating protein</fullName>
    </submittedName>
</protein>
<accession>A0AAV5RK02</accession>
<organism evidence="4 5">
    <name type="scientific">Starmerella bacillaris</name>
    <name type="common">Yeast</name>
    <name type="synonym">Candida zemplinina</name>
    <dbReference type="NCBI Taxonomy" id="1247836"/>
    <lineage>
        <taxon>Eukaryota</taxon>
        <taxon>Fungi</taxon>
        <taxon>Dikarya</taxon>
        <taxon>Ascomycota</taxon>
        <taxon>Saccharomycotina</taxon>
        <taxon>Dipodascomycetes</taxon>
        <taxon>Dipodascales</taxon>
        <taxon>Trichomonascaceae</taxon>
        <taxon>Starmerella</taxon>
    </lineage>
</organism>
<evidence type="ECO:0000313" key="4">
    <source>
        <dbReference type="EMBL" id="GMM51785.1"/>
    </source>
</evidence>
<feature type="compositionally biased region" description="Low complexity" evidence="2">
    <location>
        <begin position="119"/>
        <end position="128"/>
    </location>
</feature>
<dbReference type="Gene3D" id="1.10.8.270">
    <property type="entry name" value="putative rabgap domain of human tbc1 domain family member 14 like domains"/>
    <property type="match status" value="1"/>
</dbReference>
<dbReference type="Gene3D" id="1.10.10.750">
    <property type="entry name" value="Ypt/Rab-GAP domain of gyp1p, domain 1"/>
    <property type="match status" value="1"/>
</dbReference>
<proteinExistence type="predicted"/>
<evidence type="ECO:0000259" key="3">
    <source>
        <dbReference type="PROSITE" id="PS50086"/>
    </source>
</evidence>
<dbReference type="AlphaFoldDB" id="A0AAV5RK02"/>